<dbReference type="Proteomes" id="UP000265520">
    <property type="component" value="Unassembled WGS sequence"/>
</dbReference>
<dbReference type="AlphaFoldDB" id="A0A392W6V1"/>
<sequence>MPYLRLLRQVADSFIREGKKWPKHGGFRALEWQTK</sequence>
<accession>A0A392W6V1</accession>
<protein>
    <submittedName>
        <fullName evidence="1">Uncharacterized protein</fullName>
    </submittedName>
</protein>
<keyword evidence="2" id="KW-1185">Reference proteome</keyword>
<evidence type="ECO:0000313" key="2">
    <source>
        <dbReference type="Proteomes" id="UP000265520"/>
    </source>
</evidence>
<evidence type="ECO:0000313" key="1">
    <source>
        <dbReference type="EMBL" id="MCI94420.1"/>
    </source>
</evidence>
<reference evidence="1 2" key="1">
    <citation type="journal article" date="2018" name="Front. Plant Sci.">
        <title>Red Clover (Trifolium pratense) and Zigzag Clover (T. medium) - A Picture of Genomic Similarities and Differences.</title>
        <authorList>
            <person name="Dluhosova J."/>
            <person name="Istvanek J."/>
            <person name="Nedelnik J."/>
            <person name="Repkova J."/>
        </authorList>
    </citation>
    <scope>NUCLEOTIDE SEQUENCE [LARGE SCALE GENOMIC DNA]</scope>
    <source>
        <strain evidence="2">cv. 10/8</strain>
        <tissue evidence="1">Leaf</tissue>
    </source>
</reference>
<name>A0A392W6V1_9FABA</name>
<feature type="non-terminal residue" evidence="1">
    <location>
        <position position="35"/>
    </location>
</feature>
<dbReference type="EMBL" id="LXQA011355507">
    <property type="protein sequence ID" value="MCI94420.1"/>
    <property type="molecule type" value="Genomic_DNA"/>
</dbReference>
<organism evidence="1 2">
    <name type="scientific">Trifolium medium</name>
    <dbReference type="NCBI Taxonomy" id="97028"/>
    <lineage>
        <taxon>Eukaryota</taxon>
        <taxon>Viridiplantae</taxon>
        <taxon>Streptophyta</taxon>
        <taxon>Embryophyta</taxon>
        <taxon>Tracheophyta</taxon>
        <taxon>Spermatophyta</taxon>
        <taxon>Magnoliopsida</taxon>
        <taxon>eudicotyledons</taxon>
        <taxon>Gunneridae</taxon>
        <taxon>Pentapetalae</taxon>
        <taxon>rosids</taxon>
        <taxon>fabids</taxon>
        <taxon>Fabales</taxon>
        <taxon>Fabaceae</taxon>
        <taxon>Papilionoideae</taxon>
        <taxon>50 kb inversion clade</taxon>
        <taxon>NPAAA clade</taxon>
        <taxon>Hologalegina</taxon>
        <taxon>IRL clade</taxon>
        <taxon>Trifolieae</taxon>
        <taxon>Trifolium</taxon>
    </lineage>
</organism>
<comment type="caution">
    <text evidence="1">The sequence shown here is derived from an EMBL/GenBank/DDBJ whole genome shotgun (WGS) entry which is preliminary data.</text>
</comment>
<proteinExistence type="predicted"/>